<proteinExistence type="inferred from homology"/>
<dbReference type="InterPro" id="IPR012910">
    <property type="entry name" value="Plug_dom"/>
</dbReference>
<protein>
    <submittedName>
        <fullName evidence="13">TonB-dependent receptor</fullName>
    </submittedName>
</protein>
<evidence type="ECO:0000313" key="14">
    <source>
        <dbReference type="Proteomes" id="UP000664771"/>
    </source>
</evidence>
<reference evidence="13 14" key="1">
    <citation type="submission" date="2021-03" db="EMBL/GenBank/DDBJ databases">
        <title>The complete genome sequence of Acetobacter sacchari TBRC 11175.</title>
        <authorList>
            <person name="Charoenyingcharoen P."/>
            <person name="Yukphan P."/>
        </authorList>
    </citation>
    <scope>NUCLEOTIDE SEQUENCE [LARGE SCALE GENOMIC DNA]</scope>
    <source>
        <strain evidence="13 14">TBRC 11175</strain>
    </source>
</reference>
<evidence type="ECO:0000256" key="2">
    <source>
        <dbReference type="ARBA" id="ARBA00022448"/>
    </source>
</evidence>
<evidence type="ECO:0000256" key="10">
    <source>
        <dbReference type="SAM" id="SignalP"/>
    </source>
</evidence>
<dbReference type="SUPFAM" id="SSF56935">
    <property type="entry name" value="Porins"/>
    <property type="match status" value="1"/>
</dbReference>
<dbReference type="InterPro" id="IPR000531">
    <property type="entry name" value="Beta-barrel_TonB"/>
</dbReference>
<evidence type="ECO:0000256" key="7">
    <source>
        <dbReference type="ARBA" id="ARBA00023237"/>
    </source>
</evidence>
<keyword evidence="4 8" id="KW-0812">Transmembrane</keyword>
<comment type="similarity">
    <text evidence="8 9">Belongs to the TonB-dependent receptor family.</text>
</comment>
<comment type="subcellular location">
    <subcellularLocation>
        <location evidence="1 8">Cell outer membrane</location>
        <topology evidence="1 8">Multi-pass membrane protein</topology>
    </subcellularLocation>
</comment>
<evidence type="ECO:0000259" key="11">
    <source>
        <dbReference type="Pfam" id="PF00593"/>
    </source>
</evidence>
<evidence type="ECO:0000313" key="13">
    <source>
        <dbReference type="EMBL" id="MBO1360010.1"/>
    </source>
</evidence>
<dbReference type="InterPro" id="IPR039426">
    <property type="entry name" value="TonB-dep_rcpt-like"/>
</dbReference>
<keyword evidence="2 8" id="KW-0813">Transport</keyword>
<dbReference type="Pfam" id="PF07715">
    <property type="entry name" value="Plug"/>
    <property type="match status" value="1"/>
</dbReference>
<dbReference type="EMBL" id="JAFVMF010000009">
    <property type="protein sequence ID" value="MBO1360010.1"/>
    <property type="molecule type" value="Genomic_DNA"/>
</dbReference>
<evidence type="ECO:0000256" key="6">
    <source>
        <dbReference type="ARBA" id="ARBA00023136"/>
    </source>
</evidence>
<evidence type="ECO:0000256" key="3">
    <source>
        <dbReference type="ARBA" id="ARBA00022452"/>
    </source>
</evidence>
<dbReference type="PROSITE" id="PS52016">
    <property type="entry name" value="TONB_DEPENDENT_REC_3"/>
    <property type="match status" value="1"/>
</dbReference>
<feature type="signal peptide" evidence="10">
    <location>
        <begin position="1"/>
        <end position="28"/>
    </location>
</feature>
<feature type="domain" description="TonB-dependent receptor plug" evidence="12">
    <location>
        <begin position="63"/>
        <end position="174"/>
    </location>
</feature>
<dbReference type="Pfam" id="PF00593">
    <property type="entry name" value="TonB_dep_Rec_b-barrel"/>
    <property type="match status" value="1"/>
</dbReference>
<evidence type="ECO:0000256" key="8">
    <source>
        <dbReference type="PROSITE-ProRule" id="PRU01360"/>
    </source>
</evidence>
<name>A0ABS3LVS7_9PROT</name>
<accession>A0ABS3LVS7</accession>
<keyword evidence="3 8" id="KW-1134">Transmembrane beta strand</keyword>
<keyword evidence="7 8" id="KW-0998">Cell outer membrane</keyword>
<feature type="chain" id="PRO_5046699522" evidence="10">
    <location>
        <begin position="29"/>
        <end position="787"/>
    </location>
</feature>
<dbReference type="InterPro" id="IPR037066">
    <property type="entry name" value="Plug_dom_sf"/>
</dbReference>
<organism evidence="13 14">
    <name type="scientific">Acetobacter sacchari</name>
    <dbReference type="NCBI Taxonomy" id="2661687"/>
    <lineage>
        <taxon>Bacteria</taxon>
        <taxon>Pseudomonadati</taxon>
        <taxon>Pseudomonadota</taxon>
        <taxon>Alphaproteobacteria</taxon>
        <taxon>Acetobacterales</taxon>
        <taxon>Acetobacteraceae</taxon>
        <taxon>Acetobacter</taxon>
    </lineage>
</organism>
<keyword evidence="13" id="KW-0675">Receptor</keyword>
<dbReference type="RefSeq" id="WP_207881331.1">
    <property type="nucleotide sequence ID" value="NZ_JAFVMF010000009.1"/>
</dbReference>
<dbReference type="PANTHER" id="PTHR30069:SF39">
    <property type="entry name" value="BLL6183 PROTEIN"/>
    <property type="match status" value="1"/>
</dbReference>
<gene>
    <name evidence="13" type="ORF">J2D73_09405</name>
</gene>
<dbReference type="InterPro" id="IPR036942">
    <property type="entry name" value="Beta-barrel_TonB_sf"/>
</dbReference>
<keyword evidence="10" id="KW-0732">Signal</keyword>
<keyword evidence="6 8" id="KW-0472">Membrane</keyword>
<dbReference type="Proteomes" id="UP000664771">
    <property type="component" value="Unassembled WGS sequence"/>
</dbReference>
<evidence type="ECO:0000256" key="1">
    <source>
        <dbReference type="ARBA" id="ARBA00004571"/>
    </source>
</evidence>
<dbReference type="PANTHER" id="PTHR30069">
    <property type="entry name" value="TONB-DEPENDENT OUTER MEMBRANE RECEPTOR"/>
    <property type="match status" value="1"/>
</dbReference>
<evidence type="ECO:0000256" key="5">
    <source>
        <dbReference type="ARBA" id="ARBA00023077"/>
    </source>
</evidence>
<evidence type="ECO:0000256" key="4">
    <source>
        <dbReference type="ARBA" id="ARBA00022692"/>
    </source>
</evidence>
<evidence type="ECO:0000256" key="9">
    <source>
        <dbReference type="RuleBase" id="RU003357"/>
    </source>
</evidence>
<keyword evidence="14" id="KW-1185">Reference proteome</keyword>
<keyword evidence="5 9" id="KW-0798">TonB box</keyword>
<feature type="domain" description="TonB-dependent receptor-like beta-barrel" evidence="11">
    <location>
        <begin position="269"/>
        <end position="740"/>
    </location>
</feature>
<sequence length="787" mass="84982">MLSNLYRRTETRWGLFAVCLGCPAVAFAQTATTPTTSPVYAQDPEDITVIGTSPLPGSSIDRNRLPARTSVLTQNSLSNEGTPDLLHALDTQLAGVSLNYASGSPYQPTVMMNGFEASPLQGVAQGVAVYMDGIRFNQAFGDTVNWDLIPDMAISRVAVEGSNPMFGLNALGGALNINMKNGFNTRAGGEADMSGGSFGKIQAEGEYAGRRGNTAFYVAAREVHEDGWRDLQSSDIQSLYADLGWKDERTEIHGNLDLANSVLNGPGTSPIQLLRADPKAQFTAPNLMANKFIQFGLNGRHEFSQHLSIQGQAFYSYFQQRVLNGNAANDTPCDDSENAGLLCSDDDTPSRTVGGGTIPDFLNGGMYSEMDQQTTNTNSYGASLQETFTHNIFGFKNHEVAGVSYNGAQTMFSATSLIGGLTPYTRVYYGPGVVIDEPGDNVPVRVSVSDTYVGAFVADTIDITPRLSLTGSARYNFAEINLHDQNGGDLSGNHAYGRVNPAAGLSYRLTDWANIYGGYSEANRAPTPAELSCAGPENSCSLANFFVGDPDLKQVVARTYEAGLRGRFLLNKKHNSLSYDFGLFRTDADNDIVFINSETLNRAYFANIGGTRRQGAKVHLSLQLSRWSAYLNYTYTKATYRSSFTEDAGSNPAADADGDVTVRRGNRLPGIPSSKLTGGVDMRITSIWTAGFDFDLQSGQYLYGDEANLNSKLPGFFVLNFHTAVQVLPHLQVFGSIANLTNRRYYTYGTFSPTSSVYLAQAPNATNPRSYSPSAPIGGFGGIRVTF</sequence>
<comment type="caution">
    <text evidence="13">The sequence shown here is derived from an EMBL/GenBank/DDBJ whole genome shotgun (WGS) entry which is preliminary data.</text>
</comment>
<dbReference type="Gene3D" id="2.170.130.10">
    <property type="entry name" value="TonB-dependent receptor, plug domain"/>
    <property type="match status" value="1"/>
</dbReference>
<evidence type="ECO:0000259" key="12">
    <source>
        <dbReference type="Pfam" id="PF07715"/>
    </source>
</evidence>
<dbReference type="Gene3D" id="2.40.170.20">
    <property type="entry name" value="TonB-dependent receptor, beta-barrel domain"/>
    <property type="match status" value="1"/>
</dbReference>